<dbReference type="InterPro" id="IPR011335">
    <property type="entry name" value="Restrct_endonuc-II-like"/>
</dbReference>
<dbReference type="SUPFAM" id="SSF52980">
    <property type="entry name" value="Restriction endonuclease-like"/>
    <property type="match status" value="1"/>
</dbReference>
<evidence type="ECO:0008006" key="3">
    <source>
        <dbReference type="Google" id="ProtNLM"/>
    </source>
</evidence>
<dbReference type="Proteomes" id="UP000773064">
    <property type="component" value="Unassembled WGS sequence"/>
</dbReference>
<evidence type="ECO:0000313" key="2">
    <source>
        <dbReference type="Proteomes" id="UP000773064"/>
    </source>
</evidence>
<dbReference type="EMBL" id="JAFEJS010000007">
    <property type="protein sequence ID" value="MBT1173187.1"/>
    <property type="molecule type" value="Genomic_DNA"/>
</dbReference>
<proteinExistence type="predicted"/>
<reference evidence="1 2" key="1">
    <citation type="journal article" date="2021" name="Environ. Microbiol.">
        <title>Genetic insights into the dark matter of the mammalian gut microbiota through targeted genome reconstruction.</title>
        <authorList>
            <person name="Lugli G.A."/>
            <person name="Alessandri G."/>
            <person name="Milani C."/>
            <person name="Viappiani A."/>
            <person name="Fontana F."/>
            <person name="Tarracchini C."/>
            <person name="Mancabelli L."/>
            <person name="Argentini C."/>
            <person name="Ruiz L."/>
            <person name="Margolles A."/>
            <person name="van Sinderen D."/>
            <person name="Turroni F."/>
            <person name="Ventura M."/>
        </authorList>
    </citation>
    <scope>NUCLEOTIDE SEQUENCE [LARGE SCALE GENOMIC DNA]</scope>
    <source>
        <strain evidence="1 2">MA2</strain>
    </source>
</reference>
<protein>
    <recommendedName>
        <fullName evidence="3">DUF559 domain-containing protein</fullName>
    </recommendedName>
</protein>
<sequence>MLVSLDQRRRDAIRRCTDAARSAGTQLLFGMTTSLALQSAPIPDGCDLDPTLLHTVSSDRTKRVRSGATVTHLWRALPQNGNVRVNRNVYALDLFHTWAQLADHLPLESLIVLGDAIITATARQRALARGRDAAGVHRDLLAFAETLPRFKGKRACLSSIQLIRPGADSPPESRERLSLLRHGLPDMALNHTVPDVAFRSGAAMTLDMAWPQWRVAVEYDGDQHRTDKAQWRRDTEKRDLLRGRDWVIFVATGATLADAGARAEFAFRVARVLTMRGAEFMFRVAEAPIETVIREVRRRG</sequence>
<name>A0ABS5UQL1_9BIFI</name>
<gene>
    <name evidence="1" type="ORF">JS528_07445</name>
</gene>
<comment type="caution">
    <text evidence="1">The sequence shown here is derived from an EMBL/GenBank/DDBJ whole genome shotgun (WGS) entry which is preliminary data.</text>
</comment>
<dbReference type="Gene3D" id="3.40.960.10">
    <property type="entry name" value="VSR Endonuclease"/>
    <property type="match status" value="1"/>
</dbReference>
<keyword evidence="2" id="KW-1185">Reference proteome</keyword>
<accession>A0ABS5UQL1</accession>
<evidence type="ECO:0000313" key="1">
    <source>
        <dbReference type="EMBL" id="MBT1173187.1"/>
    </source>
</evidence>
<organism evidence="1 2">
    <name type="scientific">Bifidobacterium santillanense</name>
    <dbReference type="NCBI Taxonomy" id="2809028"/>
    <lineage>
        <taxon>Bacteria</taxon>
        <taxon>Bacillati</taxon>
        <taxon>Actinomycetota</taxon>
        <taxon>Actinomycetes</taxon>
        <taxon>Bifidobacteriales</taxon>
        <taxon>Bifidobacteriaceae</taxon>
        <taxon>Bifidobacterium</taxon>
    </lineage>
</organism>